<feature type="signal peptide" evidence="1">
    <location>
        <begin position="1"/>
        <end position="20"/>
    </location>
</feature>
<dbReference type="GeneID" id="92032602"/>
<dbReference type="Proteomes" id="UP001360953">
    <property type="component" value="Unassembled WGS sequence"/>
</dbReference>
<keyword evidence="1" id="KW-0732">Signal</keyword>
<organism evidence="2 3">
    <name type="scientific">Phyllosticta citribraziliensis</name>
    <dbReference type="NCBI Taxonomy" id="989973"/>
    <lineage>
        <taxon>Eukaryota</taxon>
        <taxon>Fungi</taxon>
        <taxon>Dikarya</taxon>
        <taxon>Ascomycota</taxon>
        <taxon>Pezizomycotina</taxon>
        <taxon>Dothideomycetes</taxon>
        <taxon>Dothideomycetes incertae sedis</taxon>
        <taxon>Botryosphaeriales</taxon>
        <taxon>Phyllostictaceae</taxon>
        <taxon>Phyllosticta</taxon>
    </lineage>
</organism>
<accession>A0ABR1LWI8</accession>
<evidence type="ECO:0000313" key="2">
    <source>
        <dbReference type="EMBL" id="KAK7539527.1"/>
    </source>
</evidence>
<name>A0ABR1LWI8_9PEZI</name>
<evidence type="ECO:0000313" key="3">
    <source>
        <dbReference type="Proteomes" id="UP001360953"/>
    </source>
</evidence>
<evidence type="ECO:0000256" key="1">
    <source>
        <dbReference type="SAM" id="SignalP"/>
    </source>
</evidence>
<keyword evidence="3" id="KW-1185">Reference proteome</keyword>
<reference evidence="2 3" key="1">
    <citation type="submission" date="2024-04" db="EMBL/GenBank/DDBJ databases">
        <title>Phyllosticta paracitricarpa is synonymous to the EU quarantine fungus P. citricarpa based on phylogenomic analyses.</title>
        <authorList>
            <consortium name="Lawrence Berkeley National Laboratory"/>
            <person name="Van ingen-buijs V.A."/>
            <person name="Van westerhoven A.C."/>
            <person name="Haridas S."/>
            <person name="Skiadas P."/>
            <person name="Martin F."/>
            <person name="Groenewald J.Z."/>
            <person name="Crous P.W."/>
            <person name="Seidl M.F."/>
        </authorList>
    </citation>
    <scope>NUCLEOTIDE SEQUENCE [LARGE SCALE GENOMIC DNA]</scope>
    <source>
        <strain evidence="2 3">CPC 17464</strain>
    </source>
</reference>
<protein>
    <submittedName>
        <fullName evidence="2">Uncharacterized protein</fullName>
    </submittedName>
</protein>
<feature type="chain" id="PRO_5046223295" evidence="1">
    <location>
        <begin position="21"/>
        <end position="143"/>
    </location>
</feature>
<dbReference type="EMBL" id="JBBPEH010000004">
    <property type="protein sequence ID" value="KAK7539527.1"/>
    <property type="molecule type" value="Genomic_DNA"/>
</dbReference>
<proteinExistence type="predicted"/>
<dbReference type="RefSeq" id="XP_066656798.1">
    <property type="nucleotide sequence ID" value="XM_066799696.1"/>
</dbReference>
<comment type="caution">
    <text evidence="2">The sequence shown here is derived from an EMBL/GenBank/DDBJ whole genome shotgun (WGS) entry which is preliminary data.</text>
</comment>
<sequence>MKAFTSALSLTFLLASFAVATPIAAPQNVDVTAASNGTASTCECEAVICIQSWPEGCYCQNNAKIDCFNKCGGEYPALSVSSTSLFLLRFGGFAGTRCARPQQTQRFSIRICAPVIYLLSLLFFQYSPCREDKEEAFQVRDVL</sequence>
<gene>
    <name evidence="2" type="ORF">J3D65DRAFT_618920</name>
</gene>